<sequence length="65" mass="7416">MLTASCAKNLPEKPEVTDTACDWVNIIYLTEHDIEVMDRQTKKDVLTHNRSVQRNCPNKITTASQ</sequence>
<dbReference type="EMBL" id="DAARTQ010000017">
    <property type="protein sequence ID" value="HAE3895025.1"/>
    <property type="molecule type" value="Genomic_DNA"/>
</dbReference>
<proteinExistence type="predicted"/>
<name>A0A730KWL0_SALET</name>
<organism evidence="1">
    <name type="scientific">Salmonella enterica subsp. enterica serovar Heidelberg</name>
    <dbReference type="NCBI Taxonomy" id="611"/>
    <lineage>
        <taxon>Bacteria</taxon>
        <taxon>Pseudomonadati</taxon>
        <taxon>Pseudomonadota</taxon>
        <taxon>Gammaproteobacteria</taxon>
        <taxon>Enterobacterales</taxon>
        <taxon>Enterobacteriaceae</taxon>
        <taxon>Salmonella</taxon>
    </lineage>
</organism>
<protein>
    <submittedName>
        <fullName evidence="1">Uncharacterized protein</fullName>
    </submittedName>
</protein>
<gene>
    <name evidence="1" type="ORF">G4B05_002955</name>
</gene>
<reference evidence="1" key="1">
    <citation type="journal article" date="2018" name="Genome Biol.">
        <title>SKESA: strategic k-mer extension for scrupulous assemblies.</title>
        <authorList>
            <person name="Souvorov A."/>
            <person name="Agarwala R."/>
            <person name="Lipman D.J."/>
        </authorList>
    </citation>
    <scope>NUCLEOTIDE SEQUENCE</scope>
    <source>
        <strain evidence="1">Salmonella enterica</strain>
    </source>
</reference>
<evidence type="ECO:0000313" key="1">
    <source>
        <dbReference type="EMBL" id="HAE3895025.1"/>
    </source>
</evidence>
<dbReference type="AlphaFoldDB" id="A0A730KWL0"/>
<accession>A0A730KWL0</accession>
<comment type="caution">
    <text evidence="1">The sequence shown here is derived from an EMBL/GenBank/DDBJ whole genome shotgun (WGS) entry which is preliminary data.</text>
</comment>
<reference evidence="1" key="2">
    <citation type="submission" date="2018-07" db="EMBL/GenBank/DDBJ databases">
        <authorList>
            <consortium name="NCBI Pathogen Detection Project"/>
        </authorList>
    </citation>
    <scope>NUCLEOTIDE SEQUENCE</scope>
    <source>
        <strain evidence="1">Salmonella enterica</strain>
    </source>
</reference>